<evidence type="ECO:0000259" key="3">
    <source>
        <dbReference type="PROSITE" id="PS51192"/>
    </source>
</evidence>
<dbReference type="SMART" id="SM00487">
    <property type="entry name" value="DEXDc"/>
    <property type="match status" value="1"/>
</dbReference>
<dbReference type="InterPro" id="IPR011545">
    <property type="entry name" value="DEAD/DEAH_box_helicase_dom"/>
</dbReference>
<evidence type="ECO:0000313" key="5">
    <source>
        <dbReference type="EMBL" id="VIP05336.1"/>
    </source>
</evidence>
<evidence type="ECO:0000259" key="4">
    <source>
        <dbReference type="PROSITE" id="PS51194"/>
    </source>
</evidence>
<dbReference type="GO" id="GO:0005524">
    <property type="term" value="F:ATP binding"/>
    <property type="evidence" value="ECO:0007669"/>
    <property type="project" value="UniProtKB-KW"/>
</dbReference>
<dbReference type="InterPro" id="IPR014001">
    <property type="entry name" value="Helicase_ATP-bd"/>
</dbReference>
<dbReference type="GO" id="GO:0000724">
    <property type="term" value="P:double-strand break repair via homologous recombination"/>
    <property type="evidence" value="ECO:0007669"/>
    <property type="project" value="TreeGrafter"/>
</dbReference>
<dbReference type="KEGG" id="tim:GMBLW1_38570"/>
<dbReference type="GO" id="GO:0003676">
    <property type="term" value="F:nucleic acid binding"/>
    <property type="evidence" value="ECO:0007669"/>
    <property type="project" value="InterPro"/>
</dbReference>
<feature type="domain" description="Helicase ATP-binding" evidence="3">
    <location>
        <begin position="165"/>
        <end position="341"/>
    </location>
</feature>
<evidence type="ECO:0000256" key="1">
    <source>
        <dbReference type="ARBA" id="ARBA00022741"/>
    </source>
</evidence>
<keyword evidence="2" id="KW-0067">ATP-binding</keyword>
<dbReference type="PROSITE" id="PS51194">
    <property type="entry name" value="HELICASE_CTER"/>
    <property type="match status" value="1"/>
</dbReference>
<dbReference type="EMBL" id="LR586016">
    <property type="protein sequence ID" value="VIP05336.1"/>
    <property type="molecule type" value="Genomic_DNA"/>
</dbReference>
<evidence type="ECO:0000256" key="2">
    <source>
        <dbReference type="ARBA" id="ARBA00022840"/>
    </source>
</evidence>
<sequence length="818" mass="92251">MSDSIDHLRKAIADWNPASVEAGPKPDQPGLPYAVWRFLSGWKYDREMVGTEFGADSAVLLRQVLRWSGGEVRLPKIRDSALPQLSLAGIEITSSGGLQAIPFCPKWIVNDKLDPADGIDSPPRHARTDKALPGERYLLDLGSGDGKSAYKSWQSAPQKEAVWRTLSMPRGSTSVVVLPTGTGKSLVFQLLAAHSQGITVVVVPTVALAMDQWRSACEIVPSLKPRYYAANDNADSVIDAVKSGDTRLLITSPEACVTGKLRAVLEKLATDGRLDNLVIDEVHIVETWGAFFRVDFQLLAGVRKTWLTNSTGRLRTLLFTATLTPSGREDLRSLFPAAKNGVWWEFLSQRLRPEMVYFDQRFASEDERAEGVMQCVWRLPRPAILYVTERKEAVHWFRKLRYEEGFQRVGCFHGDTPASERKKLLEEWRGDKIDLMVATSAFGLGVDKPDVRSVLHACYPEDMNRYYQEVGRGGRDGWTTVCVLMPTEKDKEVAYGLCPKLITPELLTERWESLSQPEFMRKVPNANEAVRQIDPAAVRTEMLGKRTGQENILWNKRLLLQLQRANLLILRGVSYEQGQDGEKSREWIEVELNFNPYRKVGELVEESRMEELAASASGLNRVAEYLGGKRCVSVVLAALYGDNVQRVCAGCRYCRVNEVTPRRSPELEWELSPRDESTPPAVIVSGLPDPVEERDRFRTLFRQCLELKQIQRFATTPGYFDQLASIMDDLYQELPIYLRKPYRIDVIEDSPAELLPGEMLAVFHLGQTASGAFAVRGGAKVIHWFRPPVTRENIRYPLHERGILDPGFFTSPEDWLRS</sequence>
<dbReference type="SMART" id="SM00490">
    <property type="entry name" value="HELICc"/>
    <property type="match status" value="1"/>
</dbReference>
<keyword evidence="5" id="KW-0378">Hydrolase</keyword>
<dbReference type="EMBL" id="LR593887">
    <property type="protein sequence ID" value="VTS08028.1"/>
    <property type="molecule type" value="Genomic_DNA"/>
</dbReference>
<dbReference type="GO" id="GO:0005737">
    <property type="term" value="C:cytoplasm"/>
    <property type="evidence" value="ECO:0007669"/>
    <property type="project" value="TreeGrafter"/>
</dbReference>
<dbReference type="InParanoid" id="A0A6C2YV04"/>
<organism evidence="5">
    <name type="scientific">Tuwongella immobilis</name>
    <dbReference type="NCBI Taxonomy" id="692036"/>
    <lineage>
        <taxon>Bacteria</taxon>
        <taxon>Pseudomonadati</taxon>
        <taxon>Planctomycetota</taxon>
        <taxon>Planctomycetia</taxon>
        <taxon>Gemmatales</taxon>
        <taxon>Gemmataceae</taxon>
        <taxon>Tuwongella</taxon>
    </lineage>
</organism>
<protein>
    <recommendedName>
        <fullName evidence="7">Helicase ATP-binding domain-containing protein</fullName>
    </recommendedName>
</protein>
<dbReference type="PROSITE" id="PS51192">
    <property type="entry name" value="HELICASE_ATP_BIND_1"/>
    <property type="match status" value="1"/>
</dbReference>
<dbReference type="Pfam" id="PF00270">
    <property type="entry name" value="DEAD"/>
    <property type="match status" value="1"/>
</dbReference>
<keyword evidence="5" id="KW-0347">Helicase</keyword>
<keyword evidence="1" id="KW-0547">Nucleotide-binding</keyword>
<dbReference type="GO" id="GO:0043138">
    <property type="term" value="F:3'-5' DNA helicase activity"/>
    <property type="evidence" value="ECO:0007669"/>
    <property type="project" value="TreeGrafter"/>
</dbReference>
<evidence type="ECO:0000313" key="6">
    <source>
        <dbReference type="Proteomes" id="UP000464378"/>
    </source>
</evidence>
<dbReference type="Gene3D" id="3.40.50.300">
    <property type="entry name" value="P-loop containing nucleotide triphosphate hydrolases"/>
    <property type="match status" value="2"/>
</dbReference>
<dbReference type="Pfam" id="PF00271">
    <property type="entry name" value="Helicase_C"/>
    <property type="match status" value="1"/>
</dbReference>
<dbReference type="RefSeq" id="WP_162660422.1">
    <property type="nucleotide sequence ID" value="NZ_LR593887.1"/>
</dbReference>
<dbReference type="GO" id="GO:0005694">
    <property type="term" value="C:chromosome"/>
    <property type="evidence" value="ECO:0007669"/>
    <property type="project" value="TreeGrafter"/>
</dbReference>
<reference evidence="5" key="1">
    <citation type="submission" date="2019-04" db="EMBL/GenBank/DDBJ databases">
        <authorList>
            <consortium name="Science for Life Laboratories"/>
        </authorList>
    </citation>
    <scope>NUCLEOTIDE SEQUENCE</scope>
    <source>
        <strain evidence="5">MBLW1</strain>
    </source>
</reference>
<evidence type="ECO:0008006" key="7">
    <source>
        <dbReference type="Google" id="ProtNLM"/>
    </source>
</evidence>
<name>A0A6C2YV04_9BACT</name>
<dbReference type="GO" id="GO:0009378">
    <property type="term" value="F:four-way junction helicase activity"/>
    <property type="evidence" value="ECO:0007669"/>
    <property type="project" value="TreeGrafter"/>
</dbReference>
<dbReference type="AlphaFoldDB" id="A0A6C2YV04"/>
<keyword evidence="6" id="KW-1185">Reference proteome</keyword>
<dbReference type="PANTHER" id="PTHR13710">
    <property type="entry name" value="DNA HELICASE RECQ FAMILY MEMBER"/>
    <property type="match status" value="1"/>
</dbReference>
<dbReference type="InterPro" id="IPR027417">
    <property type="entry name" value="P-loop_NTPase"/>
</dbReference>
<dbReference type="SUPFAM" id="SSF52540">
    <property type="entry name" value="P-loop containing nucleoside triphosphate hydrolases"/>
    <property type="match status" value="1"/>
</dbReference>
<gene>
    <name evidence="5" type="ORF">GMBLW1_38570</name>
</gene>
<dbReference type="InterPro" id="IPR001650">
    <property type="entry name" value="Helicase_C-like"/>
</dbReference>
<feature type="domain" description="Helicase C-terminal" evidence="4">
    <location>
        <begin position="371"/>
        <end position="522"/>
    </location>
</feature>
<proteinExistence type="predicted"/>
<dbReference type="Proteomes" id="UP000464378">
    <property type="component" value="Chromosome"/>
</dbReference>
<accession>A0A6C2YV04</accession>
<dbReference type="PANTHER" id="PTHR13710:SF149">
    <property type="entry name" value="ATP-DEPENDENT DNA HELICASE TLH2"/>
    <property type="match status" value="1"/>
</dbReference>